<sequence>MLQERNLYSLPSNSTYYVFDMNVETDEYDTHCNSQKNKITRDDQNYPLCVKFLRNFDKVIYRLLRNAHDKEEECKSLNYWLYDTANKNTSEDNENDITSSDIITKLHGIWKNFDINGNCDIELYKIRKDDFDNMKTLYYYARDYKTIKNKITDSGNNCSEVYHTYIEKGKEAYSDINIMCMRENAQNEVATKICNEFNYIKGMNLGEDLSKLTCNKIESIPIQEEEEGDPQMVQQGLGESVSDGTSSSTAMGIIFPFLGITLILFILYKFTPFGPLLRSYLIKKKLIRYNIDENETFQELPHVQDYANKNNENDMRNIGYNAG</sequence>
<dbReference type="AlphaFoldDB" id="A0A1A8WMV4"/>
<name>A0A1A8WMV4_PLAOA</name>
<accession>A0A1A8WMV4</accession>
<gene>
    <name evidence="1" type="ORF">POVCU2_0086690</name>
</gene>
<reference evidence="2" key="1">
    <citation type="submission" date="2016-05" db="EMBL/GenBank/DDBJ databases">
        <authorList>
            <person name="Naeem Raeece"/>
        </authorList>
    </citation>
    <scope>NUCLEOTIDE SEQUENCE [LARGE SCALE GENOMIC DNA]</scope>
</reference>
<proteinExistence type="predicted"/>
<evidence type="ECO:0000313" key="1">
    <source>
        <dbReference type="EMBL" id="SBS94218.1"/>
    </source>
</evidence>
<organism evidence="1 2">
    <name type="scientific">Plasmodium ovale curtisi</name>
    <dbReference type="NCBI Taxonomy" id="864141"/>
    <lineage>
        <taxon>Eukaryota</taxon>
        <taxon>Sar</taxon>
        <taxon>Alveolata</taxon>
        <taxon>Apicomplexa</taxon>
        <taxon>Aconoidasida</taxon>
        <taxon>Haemosporida</taxon>
        <taxon>Plasmodiidae</taxon>
        <taxon>Plasmodium</taxon>
        <taxon>Plasmodium (Plasmodium)</taxon>
    </lineage>
</organism>
<evidence type="ECO:0000313" key="2">
    <source>
        <dbReference type="Proteomes" id="UP000078560"/>
    </source>
</evidence>
<dbReference type="InterPro" id="IPR008780">
    <property type="entry name" value="Plasmodium_Vir"/>
</dbReference>
<dbReference type="EMBL" id="FLQU01001729">
    <property type="protein sequence ID" value="SBS94218.1"/>
    <property type="molecule type" value="Genomic_DNA"/>
</dbReference>
<dbReference type="Proteomes" id="UP000078560">
    <property type="component" value="Unassembled WGS sequence"/>
</dbReference>
<protein>
    <submittedName>
        <fullName evidence="1">PIR Superfamily Protein</fullName>
    </submittedName>
</protein>
<dbReference type="Pfam" id="PF05795">
    <property type="entry name" value="Plasmodium_Vir"/>
    <property type="match status" value="2"/>
</dbReference>